<evidence type="ECO:0000256" key="3">
    <source>
        <dbReference type="ARBA" id="ARBA00022827"/>
    </source>
</evidence>
<keyword evidence="8" id="KW-1185">Reference proteome</keyword>
<keyword evidence="3" id="KW-0274">FAD</keyword>
<dbReference type="InterPro" id="IPR036188">
    <property type="entry name" value="FAD/NAD-bd_sf"/>
</dbReference>
<dbReference type="RefSeq" id="WP_245601154.1">
    <property type="nucleotide sequence ID" value="NZ_AZOD01000013.1"/>
</dbReference>
<evidence type="ECO:0000313" key="8">
    <source>
        <dbReference type="Proteomes" id="UP001449178"/>
    </source>
</evidence>
<comment type="similarity">
    <text evidence="1">Belongs to the GMC oxidoreductase family.</text>
</comment>
<dbReference type="SUPFAM" id="SSF54373">
    <property type="entry name" value="FAD-linked reductases, C-terminal domain"/>
    <property type="match status" value="1"/>
</dbReference>
<evidence type="ECO:0000256" key="4">
    <source>
        <dbReference type="ARBA" id="ARBA00023002"/>
    </source>
</evidence>
<reference evidence="7 8" key="1">
    <citation type="submission" date="2024-03" db="EMBL/GenBank/DDBJ databases">
        <title>Complete Genome Sequence and Annotation of Ignatzschineria larvae DSM 13226.</title>
        <authorList>
            <person name="Cantrell E."/>
            <person name="Burcham Z.M."/>
        </authorList>
    </citation>
    <scope>NUCLEOTIDE SEQUENCE [LARGE SCALE GENOMIC DNA]</scope>
    <source>
        <strain evidence="7 8">DSM 13226</strain>
    </source>
</reference>
<name>A0ABZ3C0H1_9GAMM</name>
<feature type="domain" description="Glucose-methanol-choline oxidoreductase N-terminal" evidence="5">
    <location>
        <begin position="243"/>
        <end position="355"/>
    </location>
</feature>
<evidence type="ECO:0000259" key="5">
    <source>
        <dbReference type="Pfam" id="PF00732"/>
    </source>
</evidence>
<keyword evidence="4" id="KW-0560">Oxidoreductase</keyword>
<dbReference type="Proteomes" id="UP001449178">
    <property type="component" value="Chromosome"/>
</dbReference>
<dbReference type="InterPro" id="IPR007867">
    <property type="entry name" value="GMC_OxRtase_C"/>
</dbReference>
<dbReference type="EMBL" id="CP150637">
    <property type="protein sequence ID" value="WZW87862.1"/>
    <property type="molecule type" value="Genomic_DNA"/>
</dbReference>
<dbReference type="InterPro" id="IPR000172">
    <property type="entry name" value="GMC_OxRdtase_N"/>
</dbReference>
<evidence type="ECO:0000313" key="7">
    <source>
        <dbReference type="EMBL" id="WZW87862.1"/>
    </source>
</evidence>
<evidence type="ECO:0000256" key="2">
    <source>
        <dbReference type="ARBA" id="ARBA00022630"/>
    </source>
</evidence>
<dbReference type="Gene3D" id="3.50.50.60">
    <property type="entry name" value="FAD/NAD(P)-binding domain"/>
    <property type="match status" value="2"/>
</dbReference>
<dbReference type="Pfam" id="PF05199">
    <property type="entry name" value="GMC_oxred_C"/>
    <property type="match status" value="1"/>
</dbReference>
<keyword evidence="2" id="KW-0285">Flavoprotein</keyword>
<dbReference type="SUPFAM" id="SSF51905">
    <property type="entry name" value="FAD/NAD(P)-binding domain"/>
    <property type="match status" value="1"/>
</dbReference>
<organism evidence="7 8">
    <name type="scientific">Ignatzschineria larvae DSM 13226</name>
    <dbReference type="NCBI Taxonomy" id="1111732"/>
    <lineage>
        <taxon>Bacteria</taxon>
        <taxon>Pseudomonadati</taxon>
        <taxon>Pseudomonadota</taxon>
        <taxon>Gammaproteobacteria</taxon>
        <taxon>Cardiobacteriales</taxon>
        <taxon>Ignatzschineriaceae</taxon>
        <taxon>Ignatzschineria</taxon>
    </lineage>
</organism>
<protein>
    <submittedName>
        <fullName evidence="7">GMC family oxidoreductase</fullName>
    </submittedName>
</protein>
<evidence type="ECO:0000256" key="1">
    <source>
        <dbReference type="ARBA" id="ARBA00010790"/>
    </source>
</evidence>
<accession>A0ABZ3C0H1</accession>
<dbReference type="PANTHER" id="PTHR46056:SF12">
    <property type="entry name" value="LONG-CHAIN-ALCOHOL OXIDASE"/>
    <property type="match status" value="1"/>
</dbReference>
<dbReference type="PANTHER" id="PTHR46056">
    <property type="entry name" value="LONG-CHAIN-ALCOHOL OXIDASE"/>
    <property type="match status" value="1"/>
</dbReference>
<gene>
    <name evidence="7" type="ORF">WMO13_00335</name>
</gene>
<feature type="domain" description="Glucose-methanol-choline oxidoreductase C-terminal" evidence="6">
    <location>
        <begin position="455"/>
        <end position="577"/>
    </location>
</feature>
<evidence type="ECO:0000259" key="6">
    <source>
        <dbReference type="Pfam" id="PF05199"/>
    </source>
</evidence>
<proteinExistence type="inferred from homology"/>
<sequence length="598" mass="66254">MTNTILNQIPDKTMPKTDVVVIGLGWTGSIMAKELSDAGLKVVALERGKHRSTAEGAKYPNVADELAHVQRFKLFQKMKNSTVTIRYNLGDTAVPYRQLGSFYLGTDVGGCGFHWNGMTWRAYPEDLQIRSMYAQKYGEDFIPEDMTIQDYPVTYEELEPYFTHFENVCGTSGTAGNIQGRIMPGGNPFESPRSGEYPTPALKTLFKGGKFKKAAEKVGFHPFPIPASNASEPYTNPYGVRLGPCNYCGFCEDFGCYMYSKASPQTTILPALIPNPNFELRTESEVIKINTNDTKDRATGVTYIDRDGQVIFQPADIVLLCAFQIHNVKLLLVSQIGKPYNPQTGEGLVGKNFAYQYYTYASVYLKEGALNNPFIGAGAAGIVIDDCNGLNFDHREPNFIGGAYISATTTGGRPIGQGPLAPNTPKWGKGWKQGKKEGYQRMLSLSAEGSVMSYRDSYIDLDPTYKDHYGLPLARITFNWKENEYRQGAYIKKQLEKICAAMDDVESYTVSPVSGNWDTRNYQSTHITGGAITGDSPLNSVVNKYMQSWEVPNLFVYGASAFPQNLAYNPTGLIGALTYYSVNEIKSRYLKNPGPLVN</sequence>
<dbReference type="Pfam" id="PF00732">
    <property type="entry name" value="GMC_oxred_N"/>
    <property type="match status" value="1"/>
</dbReference>